<reference evidence="14 15" key="1">
    <citation type="submission" date="2017-12" db="EMBL/GenBank/DDBJ databases">
        <title>Sequencing, de novo assembly and annotation of complete genome of a new Thraustochytrid species, strain FCC1311.</title>
        <authorList>
            <person name="Sedici K."/>
            <person name="Godart F."/>
            <person name="Aiese Cigliano R."/>
            <person name="Sanseverino W."/>
            <person name="Barakat M."/>
            <person name="Ortet P."/>
            <person name="Marechal E."/>
            <person name="Cagnac O."/>
            <person name="Amato A."/>
        </authorList>
    </citation>
    <scope>NUCLEOTIDE SEQUENCE [LARGE SCALE GENOMIC DNA]</scope>
</reference>
<evidence type="ECO:0000256" key="6">
    <source>
        <dbReference type="ARBA" id="ARBA00022958"/>
    </source>
</evidence>
<name>A0A2R5GMJ2_9STRA</name>
<gene>
    <name evidence="14" type="ORF">FCC1311_060732</name>
</gene>
<evidence type="ECO:0000256" key="1">
    <source>
        <dbReference type="ARBA" id="ARBA00004141"/>
    </source>
</evidence>
<keyword evidence="7" id="KW-1133">Transmembrane helix</keyword>
<dbReference type="InterPro" id="IPR047871">
    <property type="entry name" value="K_chnl_Slo-like"/>
</dbReference>
<organism evidence="14 15">
    <name type="scientific">Hondaea fermentalgiana</name>
    <dbReference type="NCBI Taxonomy" id="2315210"/>
    <lineage>
        <taxon>Eukaryota</taxon>
        <taxon>Sar</taxon>
        <taxon>Stramenopiles</taxon>
        <taxon>Bigyra</taxon>
        <taxon>Labyrinthulomycetes</taxon>
        <taxon>Thraustochytrida</taxon>
        <taxon>Thraustochytriidae</taxon>
        <taxon>Hondaea</taxon>
    </lineage>
</organism>
<dbReference type="GO" id="GO:0016020">
    <property type="term" value="C:membrane"/>
    <property type="evidence" value="ECO:0007669"/>
    <property type="project" value="UniProtKB-SubCell"/>
</dbReference>
<evidence type="ECO:0000256" key="5">
    <source>
        <dbReference type="ARBA" id="ARBA00022826"/>
    </source>
</evidence>
<dbReference type="InterPro" id="IPR003929">
    <property type="entry name" value="K_chnl_BK_asu"/>
</dbReference>
<evidence type="ECO:0000256" key="12">
    <source>
        <dbReference type="SAM" id="SignalP"/>
    </source>
</evidence>
<feature type="domain" description="Calcium-activated potassium channel BK alpha subunit" evidence="13">
    <location>
        <begin position="178"/>
        <end position="213"/>
    </location>
</feature>
<dbReference type="PANTHER" id="PTHR10027:SF10">
    <property type="entry name" value="SLOWPOKE 2, ISOFORM D"/>
    <property type="match status" value="1"/>
</dbReference>
<feature type="region of interest" description="Disordered" evidence="11">
    <location>
        <begin position="381"/>
        <end position="461"/>
    </location>
</feature>
<keyword evidence="9" id="KW-0472">Membrane</keyword>
<evidence type="ECO:0000313" key="15">
    <source>
        <dbReference type="Proteomes" id="UP000241890"/>
    </source>
</evidence>
<dbReference type="EMBL" id="BEYU01000067">
    <property type="protein sequence ID" value="GBG29853.1"/>
    <property type="molecule type" value="Genomic_DNA"/>
</dbReference>
<keyword evidence="4" id="KW-0812">Transmembrane</keyword>
<sequence length="865" mass="95305">MHAVHILVVLRLFKLLRVSTMISGESARNVMSFGVQLSSLRAHFLRLMSGAAYSTPVLNRASMTSARRVYILGNSETGAADADDRQTVLITCTAFATLKAYIRNVEMLEDEDTSAQQSQLRLVDQSFPSRRKLSRDASSRASGLQTTLFVKILRQRSRRMLEELILRDERASLRDRVKILCVEEMKMQILARACMCPGFSAFISNLCRSTSSKLIDKTRVLLDAAPRSRHSGESDEDLGMNPDVFEEHPSDIAWCQEYVDGAANEIYQVPTGSAFSGLTFAEMSIILFEEAGILVLGLSMRSSSDLDARILLNPSDFVIPADPSKIRLQSLVIAPDLAEAGLANVDAQPGKVTGAKPSTTAKSFRFGLGRSSRKPHTILLARSNVPESRTSGTPKAYGASHTLPSSPKAGRNTQPRLALDRDADTENPAEAVPEDTTEDPQDRYEASYSSDASEHSPAQACLFGDRGGLPANEYHLAPREFCQEDVLVYKSALSEVPGLRKHVIVYGDGADCSELVLQLRGRKTGLAAPIIILSRGPIGHRSWNRINQFAQVYLVRGPPELTSTWPDEETLLLYNLVLKENRRVRVSCVLRHNVNVQYMQRRLSTTEVLPNLNDDEELLLSSAIASGTVLCDELFDTIMAQTNYNPHLLKLLSALLKGSRNGVQKATNSEAHASQFHHLGVTPEMARLSYGEVFRILASRAILPVYLHRGVERDTRRGHLGNPEPYVVTSPIGATRLFVVDSLICLALQNPLRGEAIPELGIEPEDTAELDGFAYDLEPVSSGSFSTVATTETTEMSGPVRGVDRAAVEAGQQDTEDAIQEHKRAAKRAKLLRQRDELEACKASLRQQIQDVREYLALVRASVQM</sequence>
<feature type="signal peptide" evidence="12">
    <location>
        <begin position="1"/>
        <end position="27"/>
    </location>
</feature>
<evidence type="ECO:0000259" key="13">
    <source>
        <dbReference type="Pfam" id="PF03493"/>
    </source>
</evidence>
<evidence type="ECO:0000256" key="4">
    <source>
        <dbReference type="ARBA" id="ARBA00022692"/>
    </source>
</evidence>
<comment type="subcellular location">
    <subcellularLocation>
        <location evidence="1">Membrane</location>
        <topology evidence="1">Multi-pass membrane protein</topology>
    </subcellularLocation>
</comment>
<accession>A0A2R5GMJ2</accession>
<evidence type="ECO:0000256" key="9">
    <source>
        <dbReference type="ARBA" id="ARBA00023136"/>
    </source>
</evidence>
<keyword evidence="15" id="KW-1185">Reference proteome</keyword>
<dbReference type="Proteomes" id="UP000241890">
    <property type="component" value="Unassembled WGS sequence"/>
</dbReference>
<dbReference type="PANTHER" id="PTHR10027">
    <property type="entry name" value="CALCIUM-ACTIVATED POTASSIUM CHANNEL ALPHA CHAIN"/>
    <property type="match status" value="1"/>
</dbReference>
<keyword evidence="10 14" id="KW-0407">Ion channel</keyword>
<evidence type="ECO:0000313" key="14">
    <source>
        <dbReference type="EMBL" id="GBG29853.1"/>
    </source>
</evidence>
<feature type="chain" id="PRO_5015341724" evidence="12">
    <location>
        <begin position="28"/>
        <end position="865"/>
    </location>
</feature>
<keyword evidence="12" id="KW-0732">Signal</keyword>
<dbReference type="Pfam" id="PF03493">
    <property type="entry name" value="BK_channel_a"/>
    <property type="match status" value="2"/>
</dbReference>
<dbReference type="GO" id="GO:0005267">
    <property type="term" value="F:potassium channel activity"/>
    <property type="evidence" value="ECO:0007669"/>
    <property type="project" value="UniProtKB-KW"/>
</dbReference>
<feature type="domain" description="Calcium-activated potassium channel BK alpha subunit" evidence="13">
    <location>
        <begin position="248"/>
        <end position="298"/>
    </location>
</feature>
<evidence type="ECO:0000256" key="2">
    <source>
        <dbReference type="ARBA" id="ARBA00022448"/>
    </source>
</evidence>
<keyword evidence="6" id="KW-0630">Potassium</keyword>
<keyword evidence="8" id="KW-0406">Ion transport</keyword>
<evidence type="ECO:0000256" key="8">
    <source>
        <dbReference type="ARBA" id="ARBA00023065"/>
    </source>
</evidence>
<dbReference type="InParanoid" id="A0A2R5GMJ2"/>
<comment type="caution">
    <text evidence="14">The sequence shown here is derived from an EMBL/GenBank/DDBJ whole genome shotgun (WGS) entry which is preliminary data.</text>
</comment>
<keyword evidence="2" id="KW-0813">Transport</keyword>
<proteinExistence type="predicted"/>
<evidence type="ECO:0000256" key="10">
    <source>
        <dbReference type="ARBA" id="ARBA00023303"/>
    </source>
</evidence>
<keyword evidence="3" id="KW-0633">Potassium transport</keyword>
<dbReference type="OrthoDB" id="10035564at2759"/>
<evidence type="ECO:0000256" key="11">
    <source>
        <dbReference type="SAM" id="MobiDB-lite"/>
    </source>
</evidence>
<dbReference type="AlphaFoldDB" id="A0A2R5GMJ2"/>
<protein>
    <submittedName>
        <fullName evidence="14">Calcium-activated potassium channel subunit alpha-1</fullName>
    </submittedName>
</protein>
<keyword evidence="5" id="KW-0631">Potassium channel</keyword>
<feature type="compositionally biased region" description="Acidic residues" evidence="11">
    <location>
        <begin position="425"/>
        <end position="439"/>
    </location>
</feature>
<evidence type="ECO:0000256" key="7">
    <source>
        <dbReference type="ARBA" id="ARBA00022989"/>
    </source>
</evidence>
<evidence type="ECO:0000256" key="3">
    <source>
        <dbReference type="ARBA" id="ARBA00022538"/>
    </source>
</evidence>